<name>A0A6C0LAE0_9ZZZZ</name>
<dbReference type="Pfam" id="PF00692">
    <property type="entry name" value="dUTPase"/>
    <property type="match status" value="1"/>
</dbReference>
<proteinExistence type="predicted"/>
<feature type="domain" description="dUTPase-like" evidence="1">
    <location>
        <begin position="62"/>
        <end position="197"/>
    </location>
</feature>
<sequence length="200" mass="22340">MTPIEDRILNVFNSLRNNCRSVANNFAILKLAVNPNNNQLTSIYQQKVDLHNGKILNSLYPDSGFDIFVPDNTLFDEDTESKFIDFQVKGEMLYCDVTKNQPFTCAYTVHPRSSISKTPLMLANHTGIIDSGYRGSLIGAFRWLRSSDDDSRSYVVEQNTRLLQVCHPTLCPVYVVLVNEHDLSNTERGAGGFGSTGVGL</sequence>
<reference evidence="2" key="1">
    <citation type="journal article" date="2020" name="Nature">
        <title>Giant virus diversity and host interactions through global metagenomics.</title>
        <authorList>
            <person name="Schulz F."/>
            <person name="Roux S."/>
            <person name="Paez-Espino D."/>
            <person name="Jungbluth S."/>
            <person name="Walsh D.A."/>
            <person name="Denef V.J."/>
            <person name="McMahon K.D."/>
            <person name="Konstantinidis K.T."/>
            <person name="Eloe-Fadrosh E.A."/>
            <person name="Kyrpides N.C."/>
            <person name="Woyke T."/>
        </authorList>
    </citation>
    <scope>NUCLEOTIDE SEQUENCE</scope>
    <source>
        <strain evidence="2">GVMAG-M-3300027759-42</strain>
    </source>
</reference>
<protein>
    <recommendedName>
        <fullName evidence="1">dUTPase-like domain-containing protein</fullName>
    </recommendedName>
</protein>
<dbReference type="InterPro" id="IPR036157">
    <property type="entry name" value="dUTPase-like_sf"/>
</dbReference>
<dbReference type="EMBL" id="MN740443">
    <property type="protein sequence ID" value="QHU26614.1"/>
    <property type="molecule type" value="Genomic_DNA"/>
</dbReference>
<dbReference type="SUPFAM" id="SSF51283">
    <property type="entry name" value="dUTPase-like"/>
    <property type="match status" value="1"/>
</dbReference>
<dbReference type="AlphaFoldDB" id="A0A6C0LAE0"/>
<evidence type="ECO:0000259" key="1">
    <source>
        <dbReference type="Pfam" id="PF00692"/>
    </source>
</evidence>
<evidence type="ECO:0000313" key="2">
    <source>
        <dbReference type="EMBL" id="QHU26614.1"/>
    </source>
</evidence>
<organism evidence="2">
    <name type="scientific">viral metagenome</name>
    <dbReference type="NCBI Taxonomy" id="1070528"/>
    <lineage>
        <taxon>unclassified sequences</taxon>
        <taxon>metagenomes</taxon>
        <taxon>organismal metagenomes</taxon>
    </lineage>
</organism>
<dbReference type="InterPro" id="IPR029054">
    <property type="entry name" value="dUTPase-like"/>
</dbReference>
<accession>A0A6C0LAE0</accession>
<dbReference type="Gene3D" id="2.70.40.10">
    <property type="match status" value="1"/>
</dbReference>